<dbReference type="GO" id="GO:0032259">
    <property type="term" value="P:methylation"/>
    <property type="evidence" value="ECO:0007669"/>
    <property type="project" value="UniProtKB-KW"/>
</dbReference>
<evidence type="ECO:0000256" key="3">
    <source>
        <dbReference type="ARBA" id="ARBA00022691"/>
    </source>
</evidence>
<gene>
    <name evidence="9" type="ORF">EI42_05983</name>
</gene>
<organism evidence="9 10">
    <name type="scientific">Thermosporothrix hazakensis</name>
    <dbReference type="NCBI Taxonomy" id="644383"/>
    <lineage>
        <taxon>Bacteria</taxon>
        <taxon>Bacillati</taxon>
        <taxon>Chloroflexota</taxon>
        <taxon>Ktedonobacteria</taxon>
        <taxon>Ktedonobacterales</taxon>
        <taxon>Thermosporotrichaceae</taxon>
        <taxon>Thermosporothrix</taxon>
    </lineage>
</organism>
<evidence type="ECO:0000256" key="1">
    <source>
        <dbReference type="ARBA" id="ARBA00022603"/>
    </source>
</evidence>
<dbReference type="GO" id="GO:0003886">
    <property type="term" value="F:DNA (cytosine-5-)-methyltransferase activity"/>
    <property type="evidence" value="ECO:0007669"/>
    <property type="project" value="UniProtKB-EC"/>
</dbReference>
<evidence type="ECO:0000256" key="2">
    <source>
        <dbReference type="ARBA" id="ARBA00022679"/>
    </source>
</evidence>
<dbReference type="AlphaFoldDB" id="A0A326U2N5"/>
<keyword evidence="1 5" id="KW-0489">Methyltransferase</keyword>
<dbReference type="EC" id="2.1.1.37" evidence="7"/>
<dbReference type="Proteomes" id="UP000248806">
    <property type="component" value="Unassembled WGS sequence"/>
</dbReference>
<evidence type="ECO:0000256" key="5">
    <source>
        <dbReference type="PROSITE-ProRule" id="PRU01016"/>
    </source>
</evidence>
<sequence>MKMLSLCSGIGGADLAAEWAGIQVVGQVEIDTFCTRVLQQHWPQVARMRDIREVRGDEFGEIDLLVGGFPCQPFSQAGKRKGRSDERNLWPEIRRILGKTLPRWFVGENVPGLLSVDAGQVFGGIIADLDALGYHVAWAVYGAHEVGASHRRDRLFIVAYSGREQSQRRGSIGALEAKKRSSPEKGPQWERIWHATEHSSAMAQHRTRAGCSVAQPRVGRMPYGLPTGMDRYQSPAQPGESQYLWEPPRTTTQRDPNRAKRLKALGNAIVPQQIFPIFQSIVEIERRQEQ</sequence>
<dbReference type="PROSITE" id="PS00094">
    <property type="entry name" value="C5_MTASE_1"/>
    <property type="match status" value="1"/>
</dbReference>
<dbReference type="GO" id="GO:0009307">
    <property type="term" value="P:DNA restriction-modification system"/>
    <property type="evidence" value="ECO:0007669"/>
    <property type="project" value="UniProtKB-KW"/>
</dbReference>
<evidence type="ECO:0000313" key="9">
    <source>
        <dbReference type="EMBL" id="PZW19674.1"/>
    </source>
</evidence>
<feature type="region of interest" description="Disordered" evidence="8">
    <location>
        <begin position="168"/>
        <end position="188"/>
    </location>
</feature>
<reference evidence="9 10" key="1">
    <citation type="submission" date="2018-06" db="EMBL/GenBank/DDBJ databases">
        <title>Genomic Encyclopedia of Archaeal and Bacterial Type Strains, Phase II (KMG-II): from individual species to whole genera.</title>
        <authorList>
            <person name="Goeker M."/>
        </authorList>
    </citation>
    <scope>NUCLEOTIDE SEQUENCE [LARGE SCALE GENOMIC DNA]</scope>
    <source>
        <strain evidence="9 10">ATCC BAA-1881</strain>
    </source>
</reference>
<feature type="compositionally biased region" description="Basic and acidic residues" evidence="8">
    <location>
        <begin position="176"/>
        <end position="188"/>
    </location>
</feature>
<dbReference type="PRINTS" id="PR00105">
    <property type="entry name" value="C5METTRFRASE"/>
</dbReference>
<comment type="similarity">
    <text evidence="5 6">Belongs to the class I-like SAM-binding methyltransferase superfamily. C5-methyltransferase family.</text>
</comment>
<evidence type="ECO:0000256" key="8">
    <source>
        <dbReference type="SAM" id="MobiDB-lite"/>
    </source>
</evidence>
<keyword evidence="4" id="KW-0680">Restriction system</keyword>
<dbReference type="OrthoDB" id="9813719at2"/>
<protein>
    <recommendedName>
        <fullName evidence="7">Cytosine-specific methyltransferase</fullName>
        <ecNumber evidence="7">2.1.1.37</ecNumber>
    </recommendedName>
</protein>
<accession>A0A326U2N5</accession>
<comment type="caution">
    <text evidence="9">The sequence shown here is derived from an EMBL/GenBank/DDBJ whole genome shotgun (WGS) entry which is preliminary data.</text>
</comment>
<dbReference type="InterPro" id="IPR018117">
    <property type="entry name" value="C5_DNA_meth_AS"/>
</dbReference>
<proteinExistence type="inferred from homology"/>
<name>A0A326U2N5_THEHA</name>
<evidence type="ECO:0000256" key="6">
    <source>
        <dbReference type="RuleBase" id="RU000416"/>
    </source>
</evidence>
<dbReference type="InterPro" id="IPR050750">
    <property type="entry name" value="C5-MTase"/>
</dbReference>
<keyword evidence="2 5" id="KW-0808">Transferase</keyword>
<evidence type="ECO:0000313" key="10">
    <source>
        <dbReference type="Proteomes" id="UP000248806"/>
    </source>
</evidence>
<dbReference type="PANTHER" id="PTHR46098:SF1">
    <property type="entry name" value="TRNA (CYTOSINE(38)-C(5))-METHYLTRANSFERASE"/>
    <property type="match status" value="1"/>
</dbReference>
<evidence type="ECO:0000256" key="7">
    <source>
        <dbReference type="RuleBase" id="RU000417"/>
    </source>
</evidence>
<dbReference type="PANTHER" id="PTHR46098">
    <property type="entry name" value="TRNA (CYTOSINE(38)-C(5))-METHYLTRANSFERASE"/>
    <property type="match status" value="1"/>
</dbReference>
<feature type="active site" evidence="5">
    <location>
        <position position="71"/>
    </location>
</feature>
<dbReference type="NCBIfam" id="TIGR00675">
    <property type="entry name" value="dcm"/>
    <property type="match status" value="1"/>
</dbReference>
<dbReference type="InterPro" id="IPR029063">
    <property type="entry name" value="SAM-dependent_MTases_sf"/>
</dbReference>
<dbReference type="RefSeq" id="WP_111326203.1">
    <property type="nucleotide sequence ID" value="NZ_QKUF01000044.1"/>
</dbReference>
<feature type="region of interest" description="Disordered" evidence="8">
    <location>
        <begin position="231"/>
        <end position="255"/>
    </location>
</feature>
<dbReference type="EMBL" id="QKUF01000044">
    <property type="protein sequence ID" value="PZW19674.1"/>
    <property type="molecule type" value="Genomic_DNA"/>
</dbReference>
<dbReference type="InterPro" id="IPR001525">
    <property type="entry name" value="C5_MeTfrase"/>
</dbReference>
<keyword evidence="10" id="KW-1185">Reference proteome</keyword>
<evidence type="ECO:0000256" key="4">
    <source>
        <dbReference type="ARBA" id="ARBA00022747"/>
    </source>
</evidence>
<dbReference type="Gene3D" id="3.40.50.150">
    <property type="entry name" value="Vaccinia Virus protein VP39"/>
    <property type="match status" value="1"/>
</dbReference>
<keyword evidence="3 5" id="KW-0949">S-adenosyl-L-methionine</keyword>
<comment type="catalytic activity">
    <reaction evidence="7">
        <text>a 2'-deoxycytidine in DNA + S-adenosyl-L-methionine = a 5-methyl-2'-deoxycytidine in DNA + S-adenosyl-L-homocysteine + H(+)</text>
        <dbReference type="Rhea" id="RHEA:13681"/>
        <dbReference type="Rhea" id="RHEA-COMP:11369"/>
        <dbReference type="Rhea" id="RHEA-COMP:11370"/>
        <dbReference type="ChEBI" id="CHEBI:15378"/>
        <dbReference type="ChEBI" id="CHEBI:57856"/>
        <dbReference type="ChEBI" id="CHEBI:59789"/>
        <dbReference type="ChEBI" id="CHEBI:85452"/>
        <dbReference type="ChEBI" id="CHEBI:85454"/>
        <dbReference type="EC" id="2.1.1.37"/>
    </reaction>
</comment>
<dbReference type="SUPFAM" id="SSF53335">
    <property type="entry name" value="S-adenosyl-L-methionine-dependent methyltransferases"/>
    <property type="match status" value="1"/>
</dbReference>
<dbReference type="Pfam" id="PF00145">
    <property type="entry name" value="DNA_methylase"/>
    <property type="match status" value="1"/>
</dbReference>
<dbReference type="PROSITE" id="PS51679">
    <property type="entry name" value="SAM_MT_C5"/>
    <property type="match status" value="1"/>
</dbReference>